<accession>A0ACC4E6T4</accession>
<proteinExistence type="predicted"/>
<evidence type="ECO:0000313" key="1">
    <source>
        <dbReference type="EMBL" id="KAL3964161.1"/>
    </source>
</evidence>
<protein>
    <submittedName>
        <fullName evidence="1">Uncharacterized protein</fullName>
    </submittedName>
</protein>
<gene>
    <name evidence="1" type="ORF">ACCO45_001165</name>
</gene>
<dbReference type="EMBL" id="JBGNUJ010000002">
    <property type="protein sequence ID" value="KAL3964161.1"/>
    <property type="molecule type" value="Genomic_DNA"/>
</dbReference>
<reference evidence="1" key="1">
    <citation type="submission" date="2024-12" db="EMBL/GenBank/DDBJ databases">
        <title>Comparative genomics and development of molecular markers within Purpureocillium lilacinum and among Purpureocillium species.</title>
        <authorList>
            <person name="Yeh Z.-Y."/>
            <person name="Ni N.-T."/>
            <person name="Lo P.-H."/>
            <person name="Mushyakhwo K."/>
            <person name="Lin C.-F."/>
            <person name="Nai Y.-S."/>
        </authorList>
    </citation>
    <scope>NUCLEOTIDE SEQUENCE</scope>
    <source>
        <strain evidence="1">NCHU-NPUST-175</strain>
    </source>
</reference>
<keyword evidence="2" id="KW-1185">Reference proteome</keyword>
<comment type="caution">
    <text evidence="1">The sequence shown here is derived from an EMBL/GenBank/DDBJ whole genome shotgun (WGS) entry which is preliminary data.</text>
</comment>
<evidence type="ECO:0000313" key="2">
    <source>
        <dbReference type="Proteomes" id="UP001638806"/>
    </source>
</evidence>
<sequence length="289" mass="31316">MRAIIPVDKVASTSTLRQQSEETKGANHARIYILPAQYGHPLNVCTAPTRAMMTTGLSGLPYVIGSPVASPFQPPGNVSAAYLLRASLARFSTLAAVSLAATRPFSSSAFSFPPQLWYDRYRYPCVSCAHSLTKWRAKGGSSWASRRGVAHERSRVDAEGTRHLARDAANEVRQRRASSSDACRIGRGEDSQIRALLRVQNSRNGDAKVRHGSPEVCGIEKSASCLRTRPSRKLRFSGQSRPGGEPLSSAAIRATIAVANAREQHLQQLCLFTARDAIYADVAGELKPA</sequence>
<organism evidence="1 2">
    <name type="scientific">Purpureocillium lilacinum</name>
    <name type="common">Paecilomyces lilacinus</name>
    <dbReference type="NCBI Taxonomy" id="33203"/>
    <lineage>
        <taxon>Eukaryota</taxon>
        <taxon>Fungi</taxon>
        <taxon>Dikarya</taxon>
        <taxon>Ascomycota</taxon>
        <taxon>Pezizomycotina</taxon>
        <taxon>Sordariomycetes</taxon>
        <taxon>Hypocreomycetidae</taxon>
        <taxon>Hypocreales</taxon>
        <taxon>Ophiocordycipitaceae</taxon>
        <taxon>Purpureocillium</taxon>
    </lineage>
</organism>
<name>A0ACC4E6T4_PURLI</name>
<dbReference type="Proteomes" id="UP001638806">
    <property type="component" value="Unassembled WGS sequence"/>
</dbReference>